<reference evidence="1" key="1">
    <citation type="submission" date="2020-04" db="EMBL/GenBank/DDBJ databases">
        <authorList>
            <person name="Chiriac C."/>
            <person name="Salcher M."/>
            <person name="Ghai R."/>
            <person name="Kavagutti S V."/>
        </authorList>
    </citation>
    <scope>NUCLEOTIDE SEQUENCE</scope>
</reference>
<protein>
    <submittedName>
        <fullName evidence="1">Uncharacterized protein</fullName>
    </submittedName>
</protein>
<proteinExistence type="predicted"/>
<name>A0A6J5NL00_9CAUD</name>
<organism evidence="1">
    <name type="scientific">uncultured Caudovirales phage</name>
    <dbReference type="NCBI Taxonomy" id="2100421"/>
    <lineage>
        <taxon>Viruses</taxon>
        <taxon>Duplodnaviria</taxon>
        <taxon>Heunggongvirae</taxon>
        <taxon>Uroviricota</taxon>
        <taxon>Caudoviricetes</taxon>
        <taxon>Peduoviridae</taxon>
        <taxon>Maltschvirus</taxon>
        <taxon>Maltschvirus maltsch</taxon>
    </lineage>
</organism>
<accession>A0A6J5NL00</accession>
<dbReference type="EMBL" id="LR796667">
    <property type="protein sequence ID" value="CAB4158101.1"/>
    <property type="molecule type" value="Genomic_DNA"/>
</dbReference>
<evidence type="ECO:0000313" key="1">
    <source>
        <dbReference type="EMBL" id="CAB4158101.1"/>
    </source>
</evidence>
<gene>
    <name evidence="1" type="ORF">UFOVP695_4</name>
</gene>
<sequence length="57" mass="6878">MTPFQSWLSVIDTLSNNDITKHNIVMDLNYIHCLNTLEIYKVREEMIDEFQKNMMKK</sequence>